<dbReference type="RefSeq" id="WP_273635906.1">
    <property type="nucleotide sequence ID" value="NZ_JALGCC010000001.1"/>
</dbReference>
<sequence length="167" mass="18686">MKKNLTLLMAAGVLSVTLFSCNKSDKKPLSENTEAKSEKSNPTDNQENLKLEFTGTDHFTIKNPKLKVSLYAHDPLLADAPATLITEKEYEQTSVPFTIDLPIPKDAASRIDPKAAEGMKYYVSIEWDSDGNGKAGEKRDIYIDHDKEFPNVKLNGEPQKVYLKILK</sequence>
<dbReference type="PROSITE" id="PS51257">
    <property type="entry name" value="PROKAR_LIPOPROTEIN"/>
    <property type="match status" value="1"/>
</dbReference>
<dbReference type="EMBL" id="JAVDQY010000001">
    <property type="protein sequence ID" value="MDR6524821.1"/>
    <property type="molecule type" value="Genomic_DNA"/>
</dbReference>
<gene>
    <name evidence="2" type="ORF">J2787_000191</name>
</gene>
<organism evidence="2 3">
    <name type="scientific">Chryseobacterium rhizosphaerae</name>
    <dbReference type="NCBI Taxonomy" id="395937"/>
    <lineage>
        <taxon>Bacteria</taxon>
        <taxon>Pseudomonadati</taxon>
        <taxon>Bacteroidota</taxon>
        <taxon>Flavobacteriia</taxon>
        <taxon>Flavobacteriales</taxon>
        <taxon>Weeksellaceae</taxon>
        <taxon>Chryseobacterium group</taxon>
        <taxon>Chryseobacterium</taxon>
    </lineage>
</organism>
<accession>A0AAE4BZR9</accession>
<proteinExistence type="predicted"/>
<feature type="region of interest" description="Disordered" evidence="1">
    <location>
        <begin position="25"/>
        <end position="47"/>
    </location>
</feature>
<reference evidence="2" key="1">
    <citation type="submission" date="2023-07" db="EMBL/GenBank/DDBJ databases">
        <title>Sorghum-associated microbial communities from plants grown in Nebraska, USA.</title>
        <authorList>
            <person name="Schachtman D."/>
        </authorList>
    </citation>
    <scope>NUCLEOTIDE SEQUENCE</scope>
    <source>
        <strain evidence="2">DS2360</strain>
    </source>
</reference>
<dbReference type="Proteomes" id="UP001184861">
    <property type="component" value="Unassembled WGS sequence"/>
</dbReference>
<comment type="caution">
    <text evidence="2">The sequence shown here is derived from an EMBL/GenBank/DDBJ whole genome shotgun (WGS) entry which is preliminary data.</text>
</comment>
<evidence type="ECO:0000313" key="2">
    <source>
        <dbReference type="EMBL" id="MDR6524821.1"/>
    </source>
</evidence>
<protein>
    <submittedName>
        <fullName evidence="2">Lipoprotein YbaY</fullName>
    </submittedName>
</protein>
<keyword evidence="2" id="KW-0449">Lipoprotein</keyword>
<dbReference type="AlphaFoldDB" id="A0AAE4BZR9"/>
<evidence type="ECO:0000256" key="1">
    <source>
        <dbReference type="SAM" id="MobiDB-lite"/>
    </source>
</evidence>
<feature type="compositionally biased region" description="Basic and acidic residues" evidence="1">
    <location>
        <begin position="25"/>
        <end position="41"/>
    </location>
</feature>
<evidence type="ECO:0000313" key="3">
    <source>
        <dbReference type="Proteomes" id="UP001184861"/>
    </source>
</evidence>
<name>A0AAE4BZR9_9FLAO</name>